<keyword evidence="2" id="KW-1185">Reference proteome</keyword>
<sequence>MHSVSNIFGISCYFETRIAWLDGNKFVETEKLEELSSMPISKLNSLFLNQTQVPLRLKLDDTNKSVSCHQFCKTNNISRFLFVSPKITYTDRTSNINFFYFIFSKI</sequence>
<dbReference type="KEGG" id="ddi:DDB_G0282621"/>
<proteinExistence type="predicted"/>
<organism evidence="1 2">
    <name type="scientific">Dictyostelium discoideum</name>
    <name type="common">Social amoeba</name>
    <dbReference type="NCBI Taxonomy" id="44689"/>
    <lineage>
        <taxon>Eukaryota</taxon>
        <taxon>Amoebozoa</taxon>
        <taxon>Evosea</taxon>
        <taxon>Eumycetozoa</taxon>
        <taxon>Dictyostelia</taxon>
        <taxon>Dictyosteliales</taxon>
        <taxon>Dictyosteliaceae</taxon>
        <taxon>Dictyostelium</taxon>
    </lineage>
</organism>
<dbReference type="PANTHER" id="PTHR34871:SF1">
    <property type="entry name" value="DUF5898 DOMAIN-CONTAINING PROTEIN"/>
    <property type="match status" value="1"/>
</dbReference>
<dbReference type="GeneID" id="8623697"/>
<comment type="caution">
    <text evidence="1">The sequence shown here is derived from an EMBL/GenBank/DDBJ whole genome shotgun (WGS) entry which is preliminary data.</text>
</comment>
<dbReference type="PANTHER" id="PTHR34871">
    <property type="entry name" value="DUF5898 DOMAIN-CONTAINING PROTEIN"/>
    <property type="match status" value="1"/>
</dbReference>
<dbReference type="VEuPathDB" id="AmoebaDB:DDB_G0282621"/>
<evidence type="ECO:0000313" key="2">
    <source>
        <dbReference type="Proteomes" id="UP000002195"/>
    </source>
</evidence>
<dbReference type="dictyBase" id="DDB_G0282621"/>
<protein>
    <submittedName>
        <fullName evidence="1">Uncharacterized protein</fullName>
    </submittedName>
</protein>
<dbReference type="RefSeq" id="XP_640159.1">
    <property type="nucleotide sequence ID" value="XM_635067.1"/>
</dbReference>
<accession>Q54S80</accession>
<evidence type="ECO:0000313" key="1">
    <source>
        <dbReference type="EMBL" id="EAL66170.1"/>
    </source>
</evidence>
<name>Q54S80_DICDI</name>
<reference evidence="1 2" key="1">
    <citation type="journal article" date="2005" name="Nature">
        <title>The genome of the social amoeba Dictyostelium discoideum.</title>
        <authorList>
            <consortium name="The Dictyostelium discoideum Sequencing Consortium"/>
            <person name="Eichinger L."/>
            <person name="Pachebat J.A."/>
            <person name="Glockner G."/>
            <person name="Rajandream M.A."/>
            <person name="Sucgang R."/>
            <person name="Berriman M."/>
            <person name="Song J."/>
            <person name="Olsen R."/>
            <person name="Szafranski K."/>
            <person name="Xu Q."/>
            <person name="Tunggal B."/>
            <person name="Kummerfeld S."/>
            <person name="Madera M."/>
            <person name="Konfortov B.A."/>
            <person name="Rivero F."/>
            <person name="Bankier A.T."/>
            <person name="Lehmann R."/>
            <person name="Hamlin N."/>
            <person name="Davies R."/>
            <person name="Gaudet P."/>
            <person name="Fey P."/>
            <person name="Pilcher K."/>
            <person name="Chen G."/>
            <person name="Saunders D."/>
            <person name="Sodergren E."/>
            <person name="Davis P."/>
            <person name="Kerhornou A."/>
            <person name="Nie X."/>
            <person name="Hall N."/>
            <person name="Anjard C."/>
            <person name="Hemphill L."/>
            <person name="Bason N."/>
            <person name="Farbrother P."/>
            <person name="Desany B."/>
            <person name="Just E."/>
            <person name="Morio T."/>
            <person name="Rost R."/>
            <person name="Churcher C."/>
            <person name="Cooper J."/>
            <person name="Haydock S."/>
            <person name="van Driessche N."/>
            <person name="Cronin A."/>
            <person name="Goodhead I."/>
            <person name="Muzny D."/>
            <person name="Mourier T."/>
            <person name="Pain A."/>
            <person name="Lu M."/>
            <person name="Harper D."/>
            <person name="Lindsay R."/>
            <person name="Hauser H."/>
            <person name="James K."/>
            <person name="Quiles M."/>
            <person name="Madan Babu M."/>
            <person name="Saito T."/>
            <person name="Buchrieser C."/>
            <person name="Wardroper A."/>
            <person name="Felder M."/>
            <person name="Thangavelu M."/>
            <person name="Johnson D."/>
            <person name="Knights A."/>
            <person name="Loulseged H."/>
            <person name="Mungall K."/>
            <person name="Oliver K."/>
            <person name="Price C."/>
            <person name="Quail M.A."/>
            <person name="Urushihara H."/>
            <person name="Hernandez J."/>
            <person name="Rabbinowitsch E."/>
            <person name="Steffen D."/>
            <person name="Sanders M."/>
            <person name="Ma J."/>
            <person name="Kohara Y."/>
            <person name="Sharp S."/>
            <person name="Simmonds M."/>
            <person name="Spiegler S."/>
            <person name="Tivey A."/>
            <person name="Sugano S."/>
            <person name="White B."/>
            <person name="Walker D."/>
            <person name="Woodward J."/>
            <person name="Winckler T."/>
            <person name="Tanaka Y."/>
            <person name="Shaulsky G."/>
            <person name="Schleicher M."/>
            <person name="Weinstock G."/>
            <person name="Rosenthal A."/>
            <person name="Cox E.C."/>
            <person name="Chisholm R.L."/>
            <person name="Gibbs R."/>
            <person name="Loomis W.F."/>
            <person name="Platzer M."/>
            <person name="Kay R.R."/>
            <person name="Williams J."/>
            <person name="Dear P.H."/>
            <person name="Noegel A.A."/>
            <person name="Barrell B."/>
            <person name="Kuspa A."/>
        </authorList>
    </citation>
    <scope>NUCLEOTIDE SEQUENCE [LARGE SCALE GENOMIC DNA]</scope>
    <source>
        <strain evidence="1 2">AX4</strain>
    </source>
</reference>
<dbReference type="InParanoid" id="Q54S80"/>
<dbReference type="HOGENOM" id="CLU_2228246_0_0_1"/>
<dbReference type="EMBL" id="AAFI02000047">
    <property type="protein sequence ID" value="EAL66170.1"/>
    <property type="molecule type" value="Genomic_DNA"/>
</dbReference>
<dbReference type="AlphaFoldDB" id="Q54S80"/>
<dbReference type="Proteomes" id="UP000002195">
    <property type="component" value="Unassembled WGS sequence"/>
</dbReference>
<gene>
    <name evidence="1" type="ORF">DDB_G0282621</name>
</gene>
<dbReference type="PaxDb" id="44689-DDB0204873"/>